<dbReference type="STRING" id="234267.Acid_5791"/>
<dbReference type="InParanoid" id="Q01UD2"/>
<evidence type="ECO:0000256" key="1">
    <source>
        <dbReference type="SAM" id="MobiDB-lite"/>
    </source>
</evidence>
<gene>
    <name evidence="2" type="ordered locus">Acid_5791</name>
</gene>
<dbReference type="HOGENOM" id="CLU_146077_0_0_0"/>
<evidence type="ECO:0008006" key="3">
    <source>
        <dbReference type="Google" id="ProtNLM"/>
    </source>
</evidence>
<dbReference type="AlphaFoldDB" id="Q01UD2"/>
<dbReference type="eggNOG" id="ENOG5032TJX">
    <property type="taxonomic scope" value="Bacteria"/>
</dbReference>
<protein>
    <recommendedName>
        <fullName evidence="3">Threonine dehydratase</fullName>
    </recommendedName>
</protein>
<proteinExistence type="predicted"/>
<feature type="region of interest" description="Disordered" evidence="1">
    <location>
        <begin position="1"/>
        <end position="24"/>
    </location>
</feature>
<accession>Q01UD2</accession>
<name>Q01UD2_SOLUE</name>
<organism evidence="2">
    <name type="scientific">Solibacter usitatus (strain Ellin6076)</name>
    <dbReference type="NCBI Taxonomy" id="234267"/>
    <lineage>
        <taxon>Bacteria</taxon>
        <taxon>Pseudomonadati</taxon>
        <taxon>Acidobacteriota</taxon>
        <taxon>Terriglobia</taxon>
        <taxon>Bryobacterales</taxon>
        <taxon>Solibacteraceae</taxon>
        <taxon>Candidatus Solibacter</taxon>
    </lineage>
</organism>
<reference evidence="2" key="1">
    <citation type="submission" date="2006-10" db="EMBL/GenBank/DDBJ databases">
        <title>Complete sequence of Solibacter usitatus Ellin6076.</title>
        <authorList>
            <consortium name="US DOE Joint Genome Institute"/>
            <person name="Copeland A."/>
            <person name="Lucas S."/>
            <person name="Lapidus A."/>
            <person name="Barry K."/>
            <person name="Detter J.C."/>
            <person name="Glavina del Rio T."/>
            <person name="Hammon N."/>
            <person name="Israni S."/>
            <person name="Dalin E."/>
            <person name="Tice H."/>
            <person name="Pitluck S."/>
            <person name="Thompson L.S."/>
            <person name="Brettin T."/>
            <person name="Bruce D."/>
            <person name="Han C."/>
            <person name="Tapia R."/>
            <person name="Gilna P."/>
            <person name="Schmutz J."/>
            <person name="Larimer F."/>
            <person name="Land M."/>
            <person name="Hauser L."/>
            <person name="Kyrpides N."/>
            <person name="Mikhailova N."/>
            <person name="Janssen P.H."/>
            <person name="Kuske C.R."/>
            <person name="Richardson P."/>
        </authorList>
    </citation>
    <scope>NUCLEOTIDE SEQUENCE</scope>
    <source>
        <strain evidence="2">Ellin6076</strain>
    </source>
</reference>
<sequence length="125" mass="13491">MSETHQQHSGAHGHQHGPNCGHLAVQHDGHIDYLHDGHLHHSHGDHVDDHRIEVTSANPEKCTQGHKCSGHEKSHAHGPNCGHEAVPHGNHVDYLVDGHLHHSHGTHCDDHGNLQVAVGTSRGAA</sequence>
<feature type="region of interest" description="Disordered" evidence="1">
    <location>
        <begin position="64"/>
        <end position="84"/>
    </location>
</feature>
<dbReference type="KEGG" id="sus:Acid_5791"/>
<dbReference type="EMBL" id="CP000473">
    <property type="protein sequence ID" value="ABJ86738.1"/>
    <property type="molecule type" value="Genomic_DNA"/>
</dbReference>
<evidence type="ECO:0000313" key="2">
    <source>
        <dbReference type="EMBL" id="ABJ86738.1"/>
    </source>
</evidence>